<dbReference type="STRING" id="2656787.A0A370TBC5"/>
<dbReference type="InterPro" id="IPR001727">
    <property type="entry name" value="GDT1-like"/>
</dbReference>
<evidence type="ECO:0000256" key="5">
    <source>
        <dbReference type="ARBA" id="ARBA00023136"/>
    </source>
</evidence>
<evidence type="ECO:0000256" key="3">
    <source>
        <dbReference type="ARBA" id="ARBA00022692"/>
    </source>
</evidence>
<dbReference type="GO" id="GO:0000329">
    <property type="term" value="C:fungal-type vacuole membrane"/>
    <property type="evidence" value="ECO:0007669"/>
    <property type="project" value="TreeGrafter"/>
</dbReference>
<dbReference type="AlphaFoldDB" id="A0A370TBC5"/>
<comment type="caution">
    <text evidence="9">The sequence shown here is derived from an EMBL/GenBank/DDBJ whole genome shotgun (WGS) entry which is preliminary data.</text>
</comment>
<dbReference type="InterPro" id="IPR049555">
    <property type="entry name" value="GDT1-like_CS"/>
</dbReference>
<feature type="compositionally biased region" description="Basic and acidic residues" evidence="6">
    <location>
        <begin position="158"/>
        <end position="182"/>
    </location>
</feature>
<evidence type="ECO:0000256" key="7">
    <source>
        <dbReference type="SAM" id="Phobius"/>
    </source>
</evidence>
<feature type="compositionally biased region" description="Low complexity" evidence="6">
    <location>
        <begin position="427"/>
        <end position="447"/>
    </location>
</feature>
<comment type="similarity">
    <text evidence="2">Belongs to the GDT1 family.</text>
</comment>
<dbReference type="GO" id="GO:0005794">
    <property type="term" value="C:Golgi apparatus"/>
    <property type="evidence" value="ECO:0007669"/>
    <property type="project" value="TreeGrafter"/>
</dbReference>
<gene>
    <name evidence="9" type="ORF">BP5553_09567</name>
</gene>
<feature type="transmembrane region" description="Helical" evidence="7">
    <location>
        <begin position="496"/>
        <end position="517"/>
    </location>
</feature>
<reference evidence="9 10" key="1">
    <citation type="journal article" date="2018" name="IMA Fungus">
        <title>IMA Genome-F 9: Draft genome sequence of Annulohypoxylon stygium, Aspergillus mulundensis, Berkeleyomyces basicola (syn. Thielaviopsis basicola), Ceratocystis smalleyi, two Cercospora beticola strains, Coleophoma cylindrospora, Fusarium fracticaudum, Phialophora cf. hyalina, and Morchella septimelata.</title>
        <authorList>
            <person name="Wingfield B.D."/>
            <person name="Bills G.F."/>
            <person name="Dong Y."/>
            <person name="Huang W."/>
            <person name="Nel W.J."/>
            <person name="Swalarsk-Parry B.S."/>
            <person name="Vaghefi N."/>
            <person name="Wilken P.M."/>
            <person name="An Z."/>
            <person name="de Beer Z.W."/>
            <person name="De Vos L."/>
            <person name="Chen L."/>
            <person name="Duong T.A."/>
            <person name="Gao Y."/>
            <person name="Hammerbacher A."/>
            <person name="Kikkert J.R."/>
            <person name="Li Y."/>
            <person name="Li H."/>
            <person name="Li K."/>
            <person name="Li Q."/>
            <person name="Liu X."/>
            <person name="Ma X."/>
            <person name="Naidoo K."/>
            <person name="Pethybridge S.J."/>
            <person name="Sun J."/>
            <person name="Steenkamp E.T."/>
            <person name="van der Nest M.A."/>
            <person name="van Wyk S."/>
            <person name="Wingfield M.J."/>
            <person name="Xiong C."/>
            <person name="Yue Q."/>
            <person name="Zhang X."/>
        </authorList>
    </citation>
    <scope>NUCLEOTIDE SEQUENCE [LARGE SCALE GENOMIC DNA]</scope>
    <source>
        <strain evidence="9 10">BP 5553</strain>
    </source>
</reference>
<keyword evidence="5 7" id="KW-0472">Membrane</keyword>
<accession>A0A370TBC5</accession>
<evidence type="ECO:0000256" key="2">
    <source>
        <dbReference type="ARBA" id="ARBA00009190"/>
    </source>
</evidence>
<evidence type="ECO:0000256" key="6">
    <source>
        <dbReference type="SAM" id="MobiDB-lite"/>
    </source>
</evidence>
<protein>
    <submittedName>
        <fullName evidence="9">Putative GCR1-dependent translation factor 1</fullName>
    </submittedName>
</protein>
<dbReference type="GO" id="GO:0032472">
    <property type="term" value="P:Golgi calcium ion transport"/>
    <property type="evidence" value="ECO:0007669"/>
    <property type="project" value="TreeGrafter"/>
</dbReference>
<feature type="region of interest" description="Disordered" evidence="6">
    <location>
        <begin position="388"/>
        <end position="447"/>
    </location>
</feature>
<feature type="chain" id="PRO_5016843576" evidence="8">
    <location>
        <begin position="26"/>
        <end position="552"/>
    </location>
</feature>
<evidence type="ECO:0000256" key="8">
    <source>
        <dbReference type="SAM" id="SignalP"/>
    </source>
</evidence>
<feature type="region of interest" description="Disordered" evidence="6">
    <location>
        <begin position="30"/>
        <end position="276"/>
    </location>
</feature>
<feature type="compositionally biased region" description="Basic and acidic residues" evidence="6">
    <location>
        <begin position="195"/>
        <end position="221"/>
    </location>
</feature>
<evidence type="ECO:0000256" key="1">
    <source>
        <dbReference type="ARBA" id="ARBA00004141"/>
    </source>
</evidence>
<keyword evidence="8" id="KW-0732">Signal</keyword>
<dbReference type="PROSITE" id="PS01214">
    <property type="entry name" value="UPF0016"/>
    <property type="match status" value="1"/>
</dbReference>
<dbReference type="PANTHER" id="PTHR12608:SF1">
    <property type="entry name" value="TRANSMEMBRANE PROTEIN 165"/>
    <property type="match status" value="1"/>
</dbReference>
<dbReference type="RefSeq" id="XP_031865489.1">
    <property type="nucleotide sequence ID" value="XM_032018190.1"/>
</dbReference>
<feature type="transmembrane region" description="Helical" evidence="7">
    <location>
        <begin position="348"/>
        <end position="365"/>
    </location>
</feature>
<keyword evidence="3 7" id="KW-0812">Transmembrane</keyword>
<dbReference type="GeneID" id="43602416"/>
<dbReference type="GO" id="GO:0005384">
    <property type="term" value="F:manganese ion transmembrane transporter activity"/>
    <property type="evidence" value="ECO:0007669"/>
    <property type="project" value="TreeGrafter"/>
</dbReference>
<feature type="compositionally biased region" description="Basic and acidic residues" evidence="6">
    <location>
        <begin position="59"/>
        <end position="79"/>
    </location>
</feature>
<dbReference type="GO" id="GO:0015085">
    <property type="term" value="F:calcium ion transmembrane transporter activity"/>
    <property type="evidence" value="ECO:0007669"/>
    <property type="project" value="TreeGrafter"/>
</dbReference>
<dbReference type="Proteomes" id="UP000254866">
    <property type="component" value="Unassembled WGS sequence"/>
</dbReference>
<comment type="subcellular location">
    <subcellularLocation>
        <location evidence="1">Membrane</location>
        <topology evidence="1">Multi-pass membrane protein</topology>
    </subcellularLocation>
</comment>
<name>A0A370TBC5_9HELO</name>
<organism evidence="9 10">
    <name type="scientific">Venustampulla echinocandica</name>
    <dbReference type="NCBI Taxonomy" id="2656787"/>
    <lineage>
        <taxon>Eukaryota</taxon>
        <taxon>Fungi</taxon>
        <taxon>Dikarya</taxon>
        <taxon>Ascomycota</taxon>
        <taxon>Pezizomycotina</taxon>
        <taxon>Leotiomycetes</taxon>
        <taxon>Helotiales</taxon>
        <taxon>Pleuroascaceae</taxon>
        <taxon>Venustampulla</taxon>
    </lineage>
</organism>
<proteinExistence type="inferred from homology"/>
<evidence type="ECO:0000313" key="10">
    <source>
        <dbReference type="Proteomes" id="UP000254866"/>
    </source>
</evidence>
<evidence type="ECO:0000256" key="4">
    <source>
        <dbReference type="ARBA" id="ARBA00022989"/>
    </source>
</evidence>
<dbReference type="EMBL" id="NPIC01000012">
    <property type="protein sequence ID" value="RDL31358.1"/>
    <property type="molecule type" value="Genomic_DNA"/>
</dbReference>
<feature type="transmembrane region" description="Helical" evidence="7">
    <location>
        <begin position="316"/>
        <end position="336"/>
    </location>
</feature>
<feature type="transmembrane region" description="Helical" evidence="7">
    <location>
        <begin position="458"/>
        <end position="476"/>
    </location>
</feature>
<keyword evidence="10" id="KW-1185">Reference proteome</keyword>
<evidence type="ECO:0000313" key="9">
    <source>
        <dbReference type="EMBL" id="RDL31358.1"/>
    </source>
</evidence>
<feature type="signal peptide" evidence="8">
    <location>
        <begin position="1"/>
        <end position="25"/>
    </location>
</feature>
<feature type="transmembrane region" description="Helical" evidence="7">
    <location>
        <begin position="529"/>
        <end position="547"/>
    </location>
</feature>
<keyword evidence="4 7" id="KW-1133">Transmembrane helix</keyword>
<dbReference type="GO" id="GO:0032468">
    <property type="term" value="P:Golgi calcium ion homeostasis"/>
    <property type="evidence" value="ECO:0007669"/>
    <property type="project" value="TreeGrafter"/>
</dbReference>
<dbReference type="OrthoDB" id="442680at2759"/>
<sequence>MRFRRRPSPLLLLLLPSLAAALSAAAQENIDSTLTKPPQPRDAKLGPDAKPTPIPEINTKSKVEIGTKDAPVDGKDGKPHAGPWVGIEETIQKAPKKPPGSATVKDSESELLLGPGNEDQKKFLGPDGQKIPAVNDGVMDDPHRAPPKEGTTGTEGGVSEKDKARKAHEGQTGERLEKKPDSPKAAPPLPPSEPSKLRPDKEKGEKSEKSRPKDADAHDDGIDNLGGLKKPEDLADRPKDPHHPIPPSADKDHLDISKPKTKPPSNFPNTAPEDDNESIIQPLHSYLLSLTMILVSEIGDKTFLIAALMAMKHDRLVVFSAAFCALLIMTVLSAVLGHAVPTLIPERFTHFLAAGLFLVFGARMLKEGLAMSPNEGVAAEMQEVEMELEEKEHLARRESRRRSSVSPYTLEMGLGGSRKPRSGSRIPSLPGSPDSSPDRSPSPAGSNLRTALNGLSNLFGLLLSPAWVQTFVMTFLGEWGDRSQIATIAMAAGADYWWVTGGAVSGHAICTGVAVIGGRAIAGKVSLRVVTLGGAIAFIVFGLIYGLEALYA</sequence>
<dbReference type="Pfam" id="PF01169">
    <property type="entry name" value="GDT1"/>
    <property type="match status" value="2"/>
</dbReference>
<dbReference type="PANTHER" id="PTHR12608">
    <property type="entry name" value="TRANSMEMBRANE PROTEIN HTP-1 RELATED"/>
    <property type="match status" value="1"/>
</dbReference>
<feature type="compositionally biased region" description="Basic and acidic residues" evidence="6">
    <location>
        <begin position="229"/>
        <end position="258"/>
    </location>
</feature>